<dbReference type="AlphaFoldDB" id="A0A6G7CQM2"/>
<dbReference type="RefSeq" id="WP_165314103.1">
    <property type="nucleotide sequence ID" value="NZ_CP049332.1"/>
</dbReference>
<proteinExistence type="inferred from homology"/>
<evidence type="ECO:0000313" key="3">
    <source>
        <dbReference type="EMBL" id="QIH44451.1"/>
    </source>
</evidence>
<keyword evidence="4" id="KW-1185">Reference proteome</keyword>
<dbReference type="Pfam" id="PF10282">
    <property type="entry name" value="Lactonase"/>
    <property type="match status" value="1"/>
</dbReference>
<dbReference type="KEGG" id="vzi:G5S32_21160"/>
<dbReference type="EMBL" id="CP049332">
    <property type="protein sequence ID" value="QIH44451.1"/>
    <property type="molecule type" value="Genomic_DNA"/>
</dbReference>
<dbReference type="InterPro" id="IPR019405">
    <property type="entry name" value="Lactonase_7-beta_prop"/>
</dbReference>
<evidence type="ECO:0000256" key="1">
    <source>
        <dbReference type="ARBA" id="ARBA00005564"/>
    </source>
</evidence>
<organism evidence="3 4">
    <name type="scientific">Vibrio ziniensis</name>
    <dbReference type="NCBI Taxonomy" id="2711221"/>
    <lineage>
        <taxon>Bacteria</taxon>
        <taxon>Pseudomonadati</taxon>
        <taxon>Pseudomonadota</taxon>
        <taxon>Gammaproteobacteria</taxon>
        <taxon>Vibrionales</taxon>
        <taxon>Vibrionaceae</taxon>
        <taxon>Vibrio</taxon>
    </lineage>
</organism>
<dbReference type="InterPro" id="IPR050282">
    <property type="entry name" value="Cycloisomerase_2"/>
</dbReference>
<evidence type="ECO:0000256" key="2">
    <source>
        <dbReference type="ARBA" id="ARBA00022526"/>
    </source>
</evidence>
<dbReference type="GO" id="GO:0017057">
    <property type="term" value="F:6-phosphogluconolactonase activity"/>
    <property type="evidence" value="ECO:0007669"/>
    <property type="project" value="TreeGrafter"/>
</dbReference>
<accession>A0A6G7CQM2</accession>
<dbReference type="SUPFAM" id="SSF51004">
    <property type="entry name" value="C-terminal (heme d1) domain of cytochrome cd1-nitrite reductase"/>
    <property type="match status" value="1"/>
</dbReference>
<dbReference type="InterPro" id="IPR011048">
    <property type="entry name" value="Haem_d1_sf"/>
</dbReference>
<reference evidence="3 4" key="1">
    <citation type="submission" date="2020-02" db="EMBL/GenBank/DDBJ databases">
        <title>A complete genome of a marine bacterium Vibrio sp. ZWAL4003 isolated from the mangrove sediment with the ability to degrade polysaccharides.</title>
        <authorList>
            <person name="Wu J."/>
            <person name="Qu W."/>
            <person name="Zeng R."/>
        </authorList>
    </citation>
    <scope>NUCLEOTIDE SEQUENCE [LARGE SCALE GENOMIC DNA]</scope>
    <source>
        <strain evidence="3 4">ZWAL4003</strain>
    </source>
</reference>
<protein>
    <submittedName>
        <fullName evidence="3">Lactonase family protein</fullName>
    </submittedName>
</protein>
<name>A0A6G7CQM2_9VIBR</name>
<dbReference type="PANTHER" id="PTHR30344:SF1">
    <property type="entry name" value="6-PHOSPHOGLUCONOLACTONASE"/>
    <property type="match status" value="1"/>
</dbReference>
<evidence type="ECO:0000313" key="4">
    <source>
        <dbReference type="Proteomes" id="UP000503003"/>
    </source>
</evidence>
<keyword evidence="2" id="KW-0313">Glucose metabolism</keyword>
<dbReference type="GO" id="GO:0005829">
    <property type="term" value="C:cytosol"/>
    <property type="evidence" value="ECO:0007669"/>
    <property type="project" value="TreeGrafter"/>
</dbReference>
<sequence>MTQFVYLSNALSGTISRYRFQQGVLSLLGETEVGFMVMPMTISPCHNYLYAAVRSEPFRIVQFGIDLLTGDLSIVRESLVNESIVTLSTDNSDQWLLAASFNQHRVSITALDDLGQLTDQTTAIQHNGPCHMFRFSPENKWMVATAFGQDKLHVYPRPNNDASVGMPVFSYDFPQNSGPRHFTFSSCGSVLYVLTEMSATITTFEFNADNGSLIYVAETSVLPLNTLGLKQGLPPAQRVANDVARVWAADIHVTHNGRFLYVSERTLSVIACFEIADESPVPQYLRYQEVERQPRSFMITDDDQHMLVTGELANEVSAYSLDASSGSLTKVSSAPCGEGAAWVCMMA</sequence>
<dbReference type="Gene3D" id="2.130.10.10">
    <property type="entry name" value="YVTN repeat-like/Quinoprotein amine dehydrogenase"/>
    <property type="match status" value="1"/>
</dbReference>
<keyword evidence="2" id="KW-0119">Carbohydrate metabolism</keyword>
<comment type="similarity">
    <text evidence="1">Belongs to the cycloisomerase 2 family.</text>
</comment>
<gene>
    <name evidence="3" type="ORF">G5S32_21160</name>
</gene>
<dbReference type="InterPro" id="IPR015943">
    <property type="entry name" value="WD40/YVTN_repeat-like_dom_sf"/>
</dbReference>
<dbReference type="Proteomes" id="UP000503003">
    <property type="component" value="Chromosome 2"/>
</dbReference>
<dbReference type="GO" id="GO:0006006">
    <property type="term" value="P:glucose metabolic process"/>
    <property type="evidence" value="ECO:0007669"/>
    <property type="project" value="UniProtKB-KW"/>
</dbReference>
<dbReference type="PANTHER" id="PTHR30344">
    <property type="entry name" value="6-PHOSPHOGLUCONOLACTONASE-RELATED"/>
    <property type="match status" value="1"/>
</dbReference>